<evidence type="ECO:0000313" key="2">
    <source>
        <dbReference type="EMBL" id="MPQ43547.1"/>
    </source>
</evidence>
<dbReference type="PANTHER" id="PTHR34611:SF2">
    <property type="entry name" value="INACTIVE RECOMBINATION-PROMOTING NUCLEASE-LIKE PROTEIN RPNE-RELATED"/>
    <property type="match status" value="1"/>
</dbReference>
<feature type="domain" description="Transposase (putative) YhgA-like" evidence="1">
    <location>
        <begin position="10"/>
        <end position="218"/>
    </location>
</feature>
<name>A0A6I1MN57_9CLOT</name>
<dbReference type="GO" id="GO:1990238">
    <property type="term" value="F:double-stranded DNA endonuclease activity"/>
    <property type="evidence" value="ECO:0007669"/>
    <property type="project" value="TreeGrafter"/>
</dbReference>
<keyword evidence="3" id="KW-1185">Reference proteome</keyword>
<protein>
    <submittedName>
        <fullName evidence="2">Transposase</fullName>
    </submittedName>
</protein>
<organism evidence="2 3">
    <name type="scientific">Clostridium tarantellae</name>
    <dbReference type="NCBI Taxonomy" id="39493"/>
    <lineage>
        <taxon>Bacteria</taxon>
        <taxon>Bacillati</taxon>
        <taxon>Bacillota</taxon>
        <taxon>Clostridia</taxon>
        <taxon>Eubacteriales</taxon>
        <taxon>Clostridiaceae</taxon>
        <taxon>Clostridium</taxon>
    </lineage>
</organism>
<comment type="caution">
    <text evidence="2">The sequence shown here is derived from an EMBL/GenBank/DDBJ whole genome shotgun (WGS) entry which is preliminary data.</text>
</comment>
<dbReference type="Proteomes" id="UP000430345">
    <property type="component" value="Unassembled WGS sequence"/>
</dbReference>
<dbReference type="AlphaFoldDB" id="A0A6I1MN57"/>
<gene>
    <name evidence="2" type="ORF">GBZ86_07230</name>
</gene>
<evidence type="ECO:0000313" key="3">
    <source>
        <dbReference type="Proteomes" id="UP000430345"/>
    </source>
</evidence>
<dbReference type="InterPro" id="IPR006842">
    <property type="entry name" value="Transposase_31"/>
</dbReference>
<evidence type="ECO:0000259" key="1">
    <source>
        <dbReference type="Pfam" id="PF04754"/>
    </source>
</evidence>
<dbReference type="RefSeq" id="WP_152889167.1">
    <property type="nucleotide sequence ID" value="NZ_WHJC01000079.1"/>
</dbReference>
<dbReference type="EMBL" id="WHJC01000079">
    <property type="protein sequence ID" value="MPQ43547.1"/>
    <property type="molecule type" value="Genomic_DNA"/>
</dbReference>
<dbReference type="Pfam" id="PF04754">
    <property type="entry name" value="Transposase_31"/>
    <property type="match status" value="1"/>
</dbReference>
<dbReference type="GO" id="GO:0006310">
    <property type="term" value="P:DNA recombination"/>
    <property type="evidence" value="ECO:0007669"/>
    <property type="project" value="TreeGrafter"/>
</dbReference>
<dbReference type="PANTHER" id="PTHR34611">
    <property type="match status" value="1"/>
</dbReference>
<accession>A0A6I1MN57</accession>
<dbReference type="OrthoDB" id="1980949at2"/>
<dbReference type="InterPro" id="IPR051699">
    <property type="entry name" value="Rpn/YhgA-like_nuclease"/>
</dbReference>
<proteinExistence type="predicted"/>
<reference evidence="2 3" key="1">
    <citation type="submission" date="2019-10" db="EMBL/GenBank/DDBJ databases">
        <title>The Genome Sequence of Clostridium tarantellae Isolated from Fish Brain.</title>
        <authorList>
            <person name="Bano L."/>
            <person name="Kiel M."/>
            <person name="Sales G."/>
            <person name="Doxey A.C."/>
            <person name="Mansfield M.J."/>
            <person name="Schiavone M."/>
            <person name="Rossetto O."/>
            <person name="Pirazzini M."/>
            <person name="Dobrindt U."/>
            <person name="Montecucco C."/>
        </authorList>
    </citation>
    <scope>NUCLEOTIDE SEQUENCE [LARGE SCALE GENOMIC DNA]</scope>
    <source>
        <strain evidence="2 3">DSM 3997</strain>
    </source>
</reference>
<sequence>MNLKKDKNNIHDKSYKDLYSNSEVFLDLVKGMLKAPWAKDLKSEDLILTDKSYIASDYEEQESDIVYRATINGTEVIFYILLEFQSSIDYRMPLRLLFYICEILREYSKNQKHKPYNKNLKIPAVIPIVLYNGKIPWDVPTNFKDIIYNSDIFGNNIIDFKYDLFDVNNKFSKEDLLKSKSMTSAIFLLDQKIDALEFLERIKSITLFFNNLNEKEMQVLKHWIKNSIEMPLADEAIKILNSERKDVETMVANNAFILTESLEKAEEKGIEKGIEKVALEMIKDGVNAETIMKFTKLSKENIEELRRSIKH</sequence>